<dbReference type="GO" id="GO:0006508">
    <property type="term" value="P:proteolysis"/>
    <property type="evidence" value="ECO:0007669"/>
    <property type="project" value="UniProtKB-KW"/>
</dbReference>
<feature type="region of interest" description="Disordered" evidence="8">
    <location>
        <begin position="224"/>
        <end position="256"/>
    </location>
</feature>
<dbReference type="AlphaFoldDB" id="A0A916TIE7"/>
<dbReference type="InterPro" id="IPR016047">
    <property type="entry name" value="M23ase_b-sheet_dom"/>
</dbReference>
<dbReference type="Proteomes" id="UP000605148">
    <property type="component" value="Unassembled WGS sequence"/>
</dbReference>
<dbReference type="InterPro" id="IPR050570">
    <property type="entry name" value="Cell_wall_metabolism_enzyme"/>
</dbReference>
<proteinExistence type="predicted"/>
<evidence type="ECO:0000256" key="2">
    <source>
        <dbReference type="ARBA" id="ARBA00022670"/>
    </source>
</evidence>
<dbReference type="Gene3D" id="6.10.250.3150">
    <property type="match status" value="1"/>
</dbReference>
<organism evidence="10 11">
    <name type="scientific">Roseibium aquae</name>
    <dbReference type="NCBI Taxonomy" id="1323746"/>
    <lineage>
        <taxon>Bacteria</taxon>
        <taxon>Pseudomonadati</taxon>
        <taxon>Pseudomonadota</taxon>
        <taxon>Alphaproteobacteria</taxon>
        <taxon>Hyphomicrobiales</taxon>
        <taxon>Stappiaceae</taxon>
        <taxon>Roseibium</taxon>
    </lineage>
</organism>
<dbReference type="SUPFAM" id="SSF51261">
    <property type="entry name" value="Duplicated hybrid motif"/>
    <property type="match status" value="1"/>
</dbReference>
<evidence type="ECO:0000256" key="8">
    <source>
        <dbReference type="SAM" id="MobiDB-lite"/>
    </source>
</evidence>
<dbReference type="GO" id="GO:0004222">
    <property type="term" value="F:metalloendopeptidase activity"/>
    <property type="evidence" value="ECO:0007669"/>
    <property type="project" value="TreeGrafter"/>
</dbReference>
<comment type="caution">
    <text evidence="10">The sequence shown here is derived from an EMBL/GenBank/DDBJ whole genome shotgun (WGS) entry which is preliminary data.</text>
</comment>
<keyword evidence="5" id="KW-0862">Zinc</keyword>
<evidence type="ECO:0000256" key="3">
    <source>
        <dbReference type="ARBA" id="ARBA00022723"/>
    </source>
</evidence>
<keyword evidence="2" id="KW-0645">Protease</keyword>
<evidence type="ECO:0000259" key="9">
    <source>
        <dbReference type="Pfam" id="PF01551"/>
    </source>
</evidence>
<feature type="domain" description="M23ase beta-sheet core" evidence="9">
    <location>
        <begin position="291"/>
        <end position="392"/>
    </location>
</feature>
<evidence type="ECO:0000256" key="4">
    <source>
        <dbReference type="ARBA" id="ARBA00022801"/>
    </source>
</evidence>
<evidence type="ECO:0000256" key="6">
    <source>
        <dbReference type="ARBA" id="ARBA00023049"/>
    </source>
</evidence>
<dbReference type="PANTHER" id="PTHR21666">
    <property type="entry name" value="PEPTIDASE-RELATED"/>
    <property type="match status" value="1"/>
</dbReference>
<evidence type="ECO:0000313" key="11">
    <source>
        <dbReference type="Proteomes" id="UP000605148"/>
    </source>
</evidence>
<dbReference type="CDD" id="cd12797">
    <property type="entry name" value="M23_peptidase"/>
    <property type="match status" value="1"/>
</dbReference>
<dbReference type="GO" id="GO:0046872">
    <property type="term" value="F:metal ion binding"/>
    <property type="evidence" value="ECO:0007669"/>
    <property type="project" value="UniProtKB-KW"/>
</dbReference>
<keyword evidence="11" id="KW-1185">Reference proteome</keyword>
<keyword evidence="7" id="KW-0175">Coiled coil</keyword>
<dbReference type="Gene3D" id="2.70.70.10">
    <property type="entry name" value="Glucose Permease (Domain IIA)"/>
    <property type="match status" value="1"/>
</dbReference>
<dbReference type="EMBL" id="BMFA01000005">
    <property type="protein sequence ID" value="GGB46482.1"/>
    <property type="molecule type" value="Genomic_DNA"/>
</dbReference>
<reference evidence="10" key="1">
    <citation type="journal article" date="2014" name="Int. J. Syst. Evol. Microbiol.">
        <title>Complete genome sequence of Corynebacterium casei LMG S-19264T (=DSM 44701T), isolated from a smear-ripened cheese.</title>
        <authorList>
            <consortium name="US DOE Joint Genome Institute (JGI-PGF)"/>
            <person name="Walter F."/>
            <person name="Albersmeier A."/>
            <person name="Kalinowski J."/>
            <person name="Ruckert C."/>
        </authorList>
    </citation>
    <scope>NUCLEOTIDE SEQUENCE</scope>
    <source>
        <strain evidence="10">CGMCC 1.12426</strain>
    </source>
</reference>
<protein>
    <submittedName>
        <fullName evidence="10">Membrane protein</fullName>
    </submittedName>
</protein>
<feature type="coiled-coil region" evidence="7">
    <location>
        <begin position="7"/>
        <end position="76"/>
    </location>
</feature>
<evidence type="ECO:0000256" key="1">
    <source>
        <dbReference type="ARBA" id="ARBA00001947"/>
    </source>
</evidence>
<dbReference type="PANTHER" id="PTHR21666:SF288">
    <property type="entry name" value="CELL DIVISION PROTEIN YTFB"/>
    <property type="match status" value="1"/>
</dbReference>
<evidence type="ECO:0000313" key="10">
    <source>
        <dbReference type="EMBL" id="GGB46482.1"/>
    </source>
</evidence>
<evidence type="ECO:0000256" key="5">
    <source>
        <dbReference type="ARBA" id="ARBA00022833"/>
    </source>
</evidence>
<keyword evidence="3" id="KW-0479">Metal-binding</keyword>
<evidence type="ECO:0000256" key="7">
    <source>
        <dbReference type="SAM" id="Coils"/>
    </source>
</evidence>
<reference evidence="10" key="2">
    <citation type="submission" date="2020-09" db="EMBL/GenBank/DDBJ databases">
        <authorList>
            <person name="Sun Q."/>
            <person name="Zhou Y."/>
        </authorList>
    </citation>
    <scope>NUCLEOTIDE SEQUENCE</scope>
    <source>
        <strain evidence="10">CGMCC 1.12426</strain>
    </source>
</reference>
<keyword evidence="6" id="KW-0482">Metalloprotease</keyword>
<sequence length="406" mass="44490">MGPEGRKRQQEAELAALSQDIEVSRERQLEIEREIASLDRDRETLNGKVIEAADTIKRTERQIADTERRLMTLGENEDAVRASLNGRRDVLAEVLAGLQRLGRRPPPAMAVRPDDALSAVRTAILLNAVMPGLQLETEALAADLSELSRLKDVISQEKNSLRGDAMRLAEEQSRLELLLSVKRRERERTAQNLQAEKERSAALAERAGSLKELIASLETEIESARRAAEESRQATRDSQEGLQPGEDPFEDPGRIAPAIPFGQLAGRLSLPVSGNQLRSFGQEDEFGSLTEGQSISSRVGSPVTSPADGWVVYAGPFRSYGQLLILNMGDGYHVLLAGMDRIDAELGQFVLAGEPVGMMGATKWASASAIDLGSSQPVLYVEFRKDGRAIDPAPWWESTEEEKARG</sequence>
<dbReference type="InterPro" id="IPR011055">
    <property type="entry name" value="Dup_hybrid_motif"/>
</dbReference>
<dbReference type="Pfam" id="PF01551">
    <property type="entry name" value="Peptidase_M23"/>
    <property type="match status" value="1"/>
</dbReference>
<comment type="cofactor">
    <cofactor evidence="1">
        <name>Zn(2+)</name>
        <dbReference type="ChEBI" id="CHEBI:29105"/>
    </cofactor>
</comment>
<keyword evidence="4" id="KW-0378">Hydrolase</keyword>
<name>A0A916TIE7_9HYPH</name>
<accession>A0A916TIE7</accession>
<feature type="compositionally biased region" description="Basic and acidic residues" evidence="8">
    <location>
        <begin position="224"/>
        <end position="239"/>
    </location>
</feature>
<gene>
    <name evidence="10" type="ORF">GCM10011316_18270</name>
</gene>